<evidence type="ECO:0000256" key="1">
    <source>
        <dbReference type="SAM" id="MobiDB-lite"/>
    </source>
</evidence>
<dbReference type="EMBL" id="JAFNEN010000003">
    <property type="protein sequence ID" value="KAG8201679.1"/>
    <property type="molecule type" value="Genomic_DNA"/>
</dbReference>
<evidence type="ECO:0000259" key="3">
    <source>
        <dbReference type="PROSITE" id="PS50835"/>
    </source>
</evidence>
<keyword evidence="2" id="KW-0732">Signal</keyword>
<protein>
    <recommendedName>
        <fullName evidence="3">Ig-like domain-containing protein</fullName>
    </recommendedName>
</protein>
<name>A0AAV6VYG4_9ARAC</name>
<feature type="domain" description="Ig-like" evidence="3">
    <location>
        <begin position="12"/>
        <end position="110"/>
    </location>
</feature>
<accession>A0AAV6VYG4</accession>
<proteinExistence type="predicted"/>
<dbReference type="SMART" id="SM00409">
    <property type="entry name" value="IG"/>
    <property type="match status" value="1"/>
</dbReference>
<dbReference type="CDD" id="cd00096">
    <property type="entry name" value="Ig"/>
    <property type="match status" value="1"/>
</dbReference>
<dbReference type="InterPro" id="IPR013783">
    <property type="entry name" value="Ig-like_fold"/>
</dbReference>
<sequence>MWRELYLLLILPALSAWCLHIHSFEVPHLLVPGDSAYLTCLFDLGGEKLYSVKWYKDDKEFYRFFPSLNPQFMAFQAPGIYVDLSKSGRSTVYLSNVTLETEGRFTCQVSADEPFFGCVQVHRDIAVYVPPEESPEISGGITDYGENLTILCASAKSKPAANLSWYINDVMMVPEGATSSHKITLHQDHLESSSAKLDIPLTSSSLPEGALRLACEASISDLVTSVSKELFISRESREHNDQPPVQHHIDPQTVLGGKTKSGSQSMPCHLQVFRMTVAAFVFIGIVFK</sequence>
<dbReference type="PANTHER" id="PTHR21261:SF15">
    <property type="entry name" value="BEATEN PATH IIIA, ISOFORM D-RELATED"/>
    <property type="match status" value="1"/>
</dbReference>
<gene>
    <name evidence="4" type="ORF">JTE90_012744</name>
</gene>
<organism evidence="4 5">
    <name type="scientific">Oedothorax gibbosus</name>
    <dbReference type="NCBI Taxonomy" id="931172"/>
    <lineage>
        <taxon>Eukaryota</taxon>
        <taxon>Metazoa</taxon>
        <taxon>Ecdysozoa</taxon>
        <taxon>Arthropoda</taxon>
        <taxon>Chelicerata</taxon>
        <taxon>Arachnida</taxon>
        <taxon>Araneae</taxon>
        <taxon>Araneomorphae</taxon>
        <taxon>Entelegynae</taxon>
        <taxon>Araneoidea</taxon>
        <taxon>Linyphiidae</taxon>
        <taxon>Erigoninae</taxon>
        <taxon>Oedothorax</taxon>
    </lineage>
</organism>
<dbReference type="FunFam" id="2.60.40.10:FF:000437">
    <property type="entry name" value="Beat-IIIc, isoform A"/>
    <property type="match status" value="1"/>
</dbReference>
<evidence type="ECO:0000313" key="4">
    <source>
        <dbReference type="EMBL" id="KAG8201679.1"/>
    </source>
</evidence>
<reference evidence="4 5" key="1">
    <citation type="journal article" date="2022" name="Nat. Ecol. Evol.">
        <title>A masculinizing supergene underlies an exaggerated male reproductive morph in a spider.</title>
        <authorList>
            <person name="Hendrickx F."/>
            <person name="De Corte Z."/>
            <person name="Sonet G."/>
            <person name="Van Belleghem S.M."/>
            <person name="Kostlbacher S."/>
            <person name="Vangestel C."/>
        </authorList>
    </citation>
    <scope>NUCLEOTIDE SEQUENCE [LARGE SCALE GENOMIC DNA]</scope>
    <source>
        <strain evidence="4">W744_W776</strain>
    </source>
</reference>
<dbReference type="Gene3D" id="2.60.40.10">
    <property type="entry name" value="Immunoglobulins"/>
    <property type="match status" value="2"/>
</dbReference>
<feature type="domain" description="Ig-like" evidence="3">
    <location>
        <begin position="131"/>
        <end position="231"/>
    </location>
</feature>
<dbReference type="InterPro" id="IPR003599">
    <property type="entry name" value="Ig_sub"/>
</dbReference>
<evidence type="ECO:0000313" key="5">
    <source>
        <dbReference type="Proteomes" id="UP000827092"/>
    </source>
</evidence>
<evidence type="ECO:0000256" key="2">
    <source>
        <dbReference type="SAM" id="SignalP"/>
    </source>
</evidence>
<feature type="chain" id="PRO_5043327928" description="Ig-like domain-containing protein" evidence="2">
    <location>
        <begin position="24"/>
        <end position="288"/>
    </location>
</feature>
<dbReference type="Proteomes" id="UP000827092">
    <property type="component" value="Unassembled WGS sequence"/>
</dbReference>
<keyword evidence="5" id="KW-1185">Reference proteome</keyword>
<dbReference type="InterPro" id="IPR036179">
    <property type="entry name" value="Ig-like_dom_sf"/>
</dbReference>
<dbReference type="PROSITE" id="PS50835">
    <property type="entry name" value="IG_LIKE"/>
    <property type="match status" value="2"/>
</dbReference>
<comment type="caution">
    <text evidence="4">The sequence shown here is derived from an EMBL/GenBank/DDBJ whole genome shotgun (WGS) entry which is preliminary data.</text>
</comment>
<dbReference type="AlphaFoldDB" id="A0AAV6VYG4"/>
<dbReference type="SUPFAM" id="SSF48726">
    <property type="entry name" value="Immunoglobulin"/>
    <property type="match status" value="2"/>
</dbReference>
<dbReference type="InterPro" id="IPR007110">
    <property type="entry name" value="Ig-like_dom"/>
</dbReference>
<feature type="region of interest" description="Disordered" evidence="1">
    <location>
        <begin position="236"/>
        <end position="262"/>
    </location>
</feature>
<dbReference type="Pfam" id="PF13895">
    <property type="entry name" value="Ig_2"/>
    <property type="match status" value="1"/>
</dbReference>
<feature type="signal peptide" evidence="2">
    <location>
        <begin position="1"/>
        <end position="23"/>
    </location>
</feature>
<dbReference type="PANTHER" id="PTHR21261">
    <property type="entry name" value="BEAT PROTEIN"/>
    <property type="match status" value="1"/>
</dbReference>